<dbReference type="Proteomes" id="UP001197328">
    <property type="component" value="Unassembled WGS sequence"/>
</dbReference>
<dbReference type="Proteomes" id="UP001196530">
    <property type="component" value="Unassembled WGS sequence"/>
</dbReference>
<dbReference type="EMBL" id="JAHLVD010000006">
    <property type="protein sequence ID" value="KAG7849772.1"/>
    <property type="molecule type" value="Genomic_DNA"/>
</dbReference>
<dbReference type="GeneID" id="66128184"/>
<evidence type="ECO:0000313" key="4">
    <source>
        <dbReference type="Proteomes" id="UP001196530"/>
    </source>
</evidence>
<sequence length="120" mass="13689">MTRRPSRLTLLETSGQKLDIRAHQRTYQGAYIRTCLGCLSFSLIVLKLFTAQFYHIGLVFNCYGLLICGIAYLRSKNMDLYFHGPTREIECFKTSGNVVLWLTAISLGCYITLLTLISRL</sequence>
<dbReference type="EMBL" id="JAHLUX010000008">
    <property type="protein sequence ID" value="KAG7817398.1"/>
    <property type="molecule type" value="Genomic_DNA"/>
</dbReference>
<protein>
    <recommendedName>
        <fullName evidence="6">DUF202 domain-containing protein</fullName>
    </recommendedName>
</protein>
<keyword evidence="1" id="KW-0812">Transmembrane</keyword>
<keyword evidence="5" id="KW-1185">Reference proteome</keyword>
<reference evidence="2 5" key="1">
    <citation type="journal article" date="2021" name="G3 (Bethesda)">
        <title>Genomic diversity, chromosomal rearrangements, and interspecies hybridization in the ogataea polymorpha species complex.</title>
        <authorList>
            <person name="Hanson S.J."/>
            <person name="Cinneide E.O."/>
            <person name="Salzberg L.I."/>
            <person name="Wolfe K.H."/>
            <person name="McGowan J."/>
            <person name="Fitzpatrick D.A."/>
            <person name="Matlin K."/>
        </authorList>
    </citation>
    <scope>NUCLEOTIDE SEQUENCE</scope>
    <source>
        <strain evidence="3">51-138</strain>
        <strain evidence="2">61-244</strain>
    </source>
</reference>
<organism evidence="2 4">
    <name type="scientific">Pichia angusta</name>
    <name type="common">Yeast</name>
    <name type="synonym">Hansenula polymorpha</name>
    <dbReference type="NCBI Taxonomy" id="870730"/>
    <lineage>
        <taxon>Eukaryota</taxon>
        <taxon>Fungi</taxon>
        <taxon>Dikarya</taxon>
        <taxon>Ascomycota</taxon>
        <taxon>Saccharomycotina</taxon>
        <taxon>Pichiomycetes</taxon>
        <taxon>Pichiales</taxon>
        <taxon>Pichiaceae</taxon>
        <taxon>Ogataea</taxon>
    </lineage>
</organism>
<keyword evidence="1" id="KW-0472">Membrane</keyword>
<dbReference type="PANTHER" id="PTHR38646">
    <property type="entry name" value="YALI0F00814P"/>
    <property type="match status" value="1"/>
</dbReference>
<proteinExistence type="predicted"/>
<evidence type="ECO:0000313" key="5">
    <source>
        <dbReference type="Proteomes" id="UP001197328"/>
    </source>
</evidence>
<accession>A0AAN6DDK4</accession>
<feature type="transmembrane region" description="Helical" evidence="1">
    <location>
        <begin position="94"/>
        <end position="117"/>
    </location>
</feature>
<gene>
    <name evidence="2" type="ORF">KL928_004133</name>
    <name evidence="3" type="ORF">KL940_002802</name>
</gene>
<name>A0AAN6DDK4_PICAN</name>
<dbReference type="RefSeq" id="XP_043058827.1">
    <property type="nucleotide sequence ID" value="XM_043204798.1"/>
</dbReference>
<keyword evidence="1" id="KW-1133">Transmembrane helix</keyword>
<feature type="transmembrane region" description="Helical" evidence="1">
    <location>
        <begin position="55"/>
        <end position="73"/>
    </location>
</feature>
<evidence type="ECO:0000256" key="1">
    <source>
        <dbReference type="SAM" id="Phobius"/>
    </source>
</evidence>
<evidence type="ECO:0000313" key="2">
    <source>
        <dbReference type="EMBL" id="KAG7817398.1"/>
    </source>
</evidence>
<evidence type="ECO:0000313" key="3">
    <source>
        <dbReference type="EMBL" id="KAG7849772.1"/>
    </source>
</evidence>
<comment type="caution">
    <text evidence="2">The sequence shown here is derived from an EMBL/GenBank/DDBJ whole genome shotgun (WGS) entry which is preliminary data.</text>
</comment>
<evidence type="ECO:0008006" key="6">
    <source>
        <dbReference type="Google" id="ProtNLM"/>
    </source>
</evidence>
<dbReference type="AlphaFoldDB" id="A0AAN6DDK4"/>
<dbReference type="PANTHER" id="PTHR38646:SF1">
    <property type="entry name" value="DUF202 DOMAIN-CONTAINING PROTEIN"/>
    <property type="match status" value="1"/>
</dbReference>
<feature type="transmembrane region" description="Helical" evidence="1">
    <location>
        <begin position="30"/>
        <end position="49"/>
    </location>
</feature>